<dbReference type="EMBL" id="BMKB01000002">
    <property type="protein sequence ID" value="GGA42598.1"/>
    <property type="molecule type" value="Genomic_DNA"/>
</dbReference>
<name>A0A916R772_9HYPH</name>
<protein>
    <submittedName>
        <fullName evidence="1">Uncharacterized protein</fullName>
    </submittedName>
</protein>
<reference evidence="1 2" key="1">
    <citation type="journal article" date="2014" name="Int. J. Syst. Evol. Microbiol.">
        <title>Complete genome sequence of Corynebacterium casei LMG S-19264T (=DSM 44701T), isolated from a smear-ripened cheese.</title>
        <authorList>
            <consortium name="US DOE Joint Genome Institute (JGI-PGF)"/>
            <person name="Walter F."/>
            <person name="Albersmeier A."/>
            <person name="Kalinowski J."/>
            <person name="Ruckert C."/>
        </authorList>
    </citation>
    <scope>NUCLEOTIDE SEQUENCE [LARGE SCALE GENOMIC DNA]</scope>
    <source>
        <strain evidence="1 2">CGMCC 1.15896</strain>
    </source>
</reference>
<comment type="caution">
    <text evidence="1">The sequence shown here is derived from an EMBL/GenBank/DDBJ whole genome shotgun (WGS) entry which is preliminary data.</text>
</comment>
<dbReference type="RefSeq" id="WP_164734978.1">
    <property type="nucleotide sequence ID" value="NZ_BMKB01000002.1"/>
</dbReference>
<gene>
    <name evidence="1" type="ORF">GCM10011499_10170</name>
</gene>
<sequence length="54" mass="6132">MSDYCIAKHIGRDAADISDFIAEAAKRYGEIKNRSTWERLEDRAPTFLAGDQID</sequence>
<keyword evidence="2" id="KW-1185">Reference proteome</keyword>
<organism evidence="1 2">
    <name type="scientific">Pelagibacterium lentulum</name>
    <dbReference type="NCBI Taxonomy" id="2029865"/>
    <lineage>
        <taxon>Bacteria</taxon>
        <taxon>Pseudomonadati</taxon>
        <taxon>Pseudomonadota</taxon>
        <taxon>Alphaproteobacteria</taxon>
        <taxon>Hyphomicrobiales</taxon>
        <taxon>Devosiaceae</taxon>
        <taxon>Pelagibacterium</taxon>
    </lineage>
</organism>
<accession>A0A916R772</accession>
<evidence type="ECO:0000313" key="1">
    <source>
        <dbReference type="EMBL" id="GGA42598.1"/>
    </source>
</evidence>
<proteinExistence type="predicted"/>
<dbReference type="AlphaFoldDB" id="A0A916R772"/>
<evidence type="ECO:0000313" key="2">
    <source>
        <dbReference type="Proteomes" id="UP000596977"/>
    </source>
</evidence>
<dbReference type="Proteomes" id="UP000596977">
    <property type="component" value="Unassembled WGS sequence"/>
</dbReference>